<evidence type="ECO:0000256" key="1">
    <source>
        <dbReference type="SAM" id="MobiDB-lite"/>
    </source>
</evidence>
<name>A0A9W6SCE5_9ACTN</name>
<evidence type="ECO:0000313" key="2">
    <source>
        <dbReference type="EMBL" id="GLY91051.1"/>
    </source>
</evidence>
<evidence type="ECO:0008006" key="4">
    <source>
        <dbReference type="Google" id="ProtNLM"/>
    </source>
</evidence>
<dbReference type="AlphaFoldDB" id="A0A9W6SCE5"/>
<dbReference type="RefSeq" id="WP_285582375.1">
    <property type="nucleotide sequence ID" value="NZ_BSTK01000018.1"/>
</dbReference>
<organism evidence="2 3">
    <name type="scientific">Actinoallomurus iriomotensis</name>
    <dbReference type="NCBI Taxonomy" id="478107"/>
    <lineage>
        <taxon>Bacteria</taxon>
        <taxon>Bacillati</taxon>
        <taxon>Actinomycetota</taxon>
        <taxon>Actinomycetes</taxon>
        <taxon>Streptosporangiales</taxon>
        <taxon>Thermomonosporaceae</taxon>
        <taxon>Actinoallomurus</taxon>
    </lineage>
</organism>
<gene>
    <name evidence="2" type="ORF">Airi02_089800</name>
</gene>
<feature type="region of interest" description="Disordered" evidence="1">
    <location>
        <begin position="101"/>
        <end position="126"/>
    </location>
</feature>
<protein>
    <recommendedName>
        <fullName evidence="4">SHOCT domain-containing protein</fullName>
    </recommendedName>
</protein>
<accession>A0A9W6SCE5</accession>
<proteinExistence type="predicted"/>
<sequence>MGIFRRKSDGVPAIAYVIAADRPVRYGGKAPLELRLAVRAPGREPFLADHREVVARARWPWSGTLLPVLVDADRPVLAGIRWREVAGFDQSAVPEFQAMAERLTGGGPRDSEPEDTVPPEYRRESRDTVAELERLAALHMVGSLTDAEFEAAKRRVLDLD</sequence>
<reference evidence="2" key="1">
    <citation type="submission" date="2023-03" db="EMBL/GenBank/DDBJ databases">
        <title>Actinoallomurus iriomotensis NBRC 103684.</title>
        <authorList>
            <person name="Ichikawa N."/>
            <person name="Sato H."/>
            <person name="Tonouchi N."/>
        </authorList>
    </citation>
    <scope>NUCLEOTIDE SEQUENCE</scope>
    <source>
        <strain evidence="2">NBRC 103684</strain>
    </source>
</reference>
<evidence type="ECO:0000313" key="3">
    <source>
        <dbReference type="Proteomes" id="UP001165074"/>
    </source>
</evidence>
<dbReference type="Proteomes" id="UP001165074">
    <property type="component" value="Unassembled WGS sequence"/>
</dbReference>
<keyword evidence="3" id="KW-1185">Reference proteome</keyword>
<dbReference type="EMBL" id="BSTK01000018">
    <property type="protein sequence ID" value="GLY91051.1"/>
    <property type="molecule type" value="Genomic_DNA"/>
</dbReference>
<comment type="caution">
    <text evidence="2">The sequence shown here is derived from an EMBL/GenBank/DDBJ whole genome shotgun (WGS) entry which is preliminary data.</text>
</comment>